<evidence type="ECO:0000256" key="1">
    <source>
        <dbReference type="SAM" id="MobiDB-lite"/>
    </source>
</evidence>
<evidence type="ECO:0000256" key="2">
    <source>
        <dbReference type="SAM" id="Phobius"/>
    </source>
</evidence>
<dbReference type="InterPro" id="IPR032675">
    <property type="entry name" value="LRR_dom_sf"/>
</dbReference>
<accession>A0ABQ6N6N2</accession>
<organism evidence="3 4">
    <name type="scientific">Tetraparma gracilis</name>
    <dbReference type="NCBI Taxonomy" id="2962635"/>
    <lineage>
        <taxon>Eukaryota</taxon>
        <taxon>Sar</taxon>
        <taxon>Stramenopiles</taxon>
        <taxon>Ochrophyta</taxon>
        <taxon>Bolidophyceae</taxon>
        <taxon>Parmales</taxon>
        <taxon>Triparmaceae</taxon>
        <taxon>Tetraparma</taxon>
    </lineage>
</organism>
<keyword evidence="2" id="KW-0812">Transmembrane</keyword>
<evidence type="ECO:0000313" key="3">
    <source>
        <dbReference type="EMBL" id="GMI41001.1"/>
    </source>
</evidence>
<feature type="transmembrane region" description="Helical" evidence="2">
    <location>
        <begin position="376"/>
        <end position="396"/>
    </location>
</feature>
<feature type="compositionally biased region" description="Low complexity" evidence="1">
    <location>
        <begin position="843"/>
        <end position="858"/>
    </location>
</feature>
<feature type="compositionally biased region" description="Low complexity" evidence="1">
    <location>
        <begin position="806"/>
        <end position="817"/>
    </location>
</feature>
<feature type="transmembrane region" description="Helical" evidence="2">
    <location>
        <begin position="336"/>
        <end position="355"/>
    </location>
</feature>
<keyword evidence="2" id="KW-1133">Transmembrane helix</keyword>
<feature type="transmembrane region" description="Helical" evidence="2">
    <location>
        <begin position="33"/>
        <end position="52"/>
    </location>
</feature>
<feature type="transmembrane region" description="Helical" evidence="2">
    <location>
        <begin position="946"/>
        <end position="971"/>
    </location>
</feature>
<dbReference type="Pfam" id="PF13306">
    <property type="entry name" value="LRR_5"/>
    <property type="match status" value="1"/>
</dbReference>
<feature type="transmembrane region" description="Helical" evidence="2">
    <location>
        <begin position="114"/>
        <end position="135"/>
    </location>
</feature>
<name>A0ABQ6N6N2_9STRA</name>
<feature type="transmembrane region" description="Helical" evidence="2">
    <location>
        <begin position="402"/>
        <end position="425"/>
    </location>
</feature>
<feature type="transmembrane region" description="Helical" evidence="2">
    <location>
        <begin position="156"/>
        <end position="178"/>
    </location>
</feature>
<feature type="region of interest" description="Disordered" evidence="1">
    <location>
        <begin position="1"/>
        <end position="29"/>
    </location>
</feature>
<dbReference type="Proteomes" id="UP001165060">
    <property type="component" value="Unassembled WGS sequence"/>
</dbReference>
<feature type="transmembrane region" description="Helical" evidence="2">
    <location>
        <begin position="261"/>
        <end position="285"/>
    </location>
</feature>
<protein>
    <submittedName>
        <fullName evidence="3">Uncharacterized protein</fullName>
    </submittedName>
</protein>
<dbReference type="SUPFAM" id="SSF52058">
    <property type="entry name" value="L domain-like"/>
    <property type="match status" value="1"/>
</dbReference>
<gene>
    <name evidence="3" type="ORF">TeGR_g3265</name>
</gene>
<dbReference type="InterPro" id="IPR026906">
    <property type="entry name" value="LRR_5"/>
</dbReference>
<dbReference type="InterPro" id="IPR053139">
    <property type="entry name" value="Surface_bspA-like"/>
</dbReference>
<dbReference type="PANTHER" id="PTHR45661:SF3">
    <property type="entry name" value="IG-LIKE DOMAIN-CONTAINING PROTEIN"/>
    <property type="match status" value="1"/>
</dbReference>
<sequence length="1021" mass="107703">MSIPPPPPKNSAPPPRPRPAPSPRAGAGTRRRAAAGAALVALAAAAMCVAVASGDVAGGVEGAGGGRGGRGLSASCAEPGETIRADGSGCKALLLCADDEFLSSEDVCVKCDNLTSIAMVVGSFLTFVGITYYVSDKVTVKSTMVQVKGMTTYFQCAQLTTLVDIPWPRIALVLPFAIPFGDGACLTNQVGWTQQLSFFVYIYGALLVAYERLVLFVLICYSPLVQNAATMQRCITDPDLGWVLEADPRVSCETSSLRTAVALHGIAVIVIMGVGLPLFVLQTMYNLREYGKLSESNIYVALYEWYSPARPYWEAVLLAKKFVLIMASTTVIKDPLAQALIGTATNLAYLVLFEVKRPMLMQPSRLLRGKNLFHMIERAASIASLIGSIIAVLGAASPGIVAVLGALFALCNLGYATYVVGVFFFEEKKNVNLNQVAPDEKDWFGMSAWKSHVRLIDEMDLAPADRDQMVGEMKLLSVKVAAAMEKELGASLRTEAEGDMTVQVEAVLAQIRADTLRLGGIPVVVPDVVKYRARVVSKWRNVEIAAVPASVTRLGEGDFAGCNHLKGVEMHDGVTEIVNGAFRNCTSLTEITIPASVQKLGQNVFRGCTALQAVELHDGVKEIGWGAFKNCTSLTEITIPASVQKLGQIPASLSKLDVGIFEGCTALLTVELHDGVTEIGEAAFKDCSSLTELKIPASVSKLDSSMFNGCTALRTVELHEGVAEIGFFAFMNCSSLTEIKAAPGTEINESAFQSSIGSQYQWGCPALEAKAKAEGFSSVNKFVVERSMPESWAMRKGAEAGNLERPASVAGEAAAGADEGKGGGDVGVAADPVASLAPGSSKPGEGAASVAGEAAAGADEGKGGGDVGVAADPAAPLEPVSGKPGEGGEGDFDAAGNKDEAVCCNCGGSGRTKYPRIIDMCLGDEAMIMEENVRTNTVHVEEGFEVLLWVGIVTGLWFGLWYLICVVAAGGSIAWPHGLSSPLYLFIFRVMFVSRECHYCWNGKRKKLPGFAGEGGGTDGT</sequence>
<comment type="caution">
    <text evidence="3">The sequence shown here is derived from an EMBL/GenBank/DDBJ whole genome shotgun (WGS) entry which is preliminary data.</text>
</comment>
<dbReference type="PANTHER" id="PTHR45661">
    <property type="entry name" value="SURFACE ANTIGEN"/>
    <property type="match status" value="1"/>
</dbReference>
<dbReference type="Gene3D" id="3.80.10.10">
    <property type="entry name" value="Ribonuclease Inhibitor"/>
    <property type="match status" value="2"/>
</dbReference>
<evidence type="ECO:0000313" key="4">
    <source>
        <dbReference type="Proteomes" id="UP001165060"/>
    </source>
</evidence>
<keyword evidence="4" id="KW-1185">Reference proteome</keyword>
<reference evidence="3 4" key="1">
    <citation type="journal article" date="2023" name="Commun. Biol.">
        <title>Genome analysis of Parmales, the sister group of diatoms, reveals the evolutionary specialization of diatoms from phago-mixotrophs to photoautotrophs.</title>
        <authorList>
            <person name="Ban H."/>
            <person name="Sato S."/>
            <person name="Yoshikawa S."/>
            <person name="Yamada K."/>
            <person name="Nakamura Y."/>
            <person name="Ichinomiya M."/>
            <person name="Sato N."/>
            <person name="Blanc-Mathieu R."/>
            <person name="Endo H."/>
            <person name="Kuwata A."/>
            <person name="Ogata H."/>
        </authorList>
    </citation>
    <scope>NUCLEOTIDE SEQUENCE [LARGE SCALE GENOMIC DNA]</scope>
</reference>
<dbReference type="EMBL" id="BRYB01002193">
    <property type="protein sequence ID" value="GMI41001.1"/>
    <property type="molecule type" value="Genomic_DNA"/>
</dbReference>
<feature type="transmembrane region" description="Helical" evidence="2">
    <location>
        <begin position="198"/>
        <end position="221"/>
    </location>
</feature>
<feature type="region of interest" description="Disordered" evidence="1">
    <location>
        <begin position="798"/>
        <end position="892"/>
    </location>
</feature>
<proteinExistence type="predicted"/>
<feature type="compositionally biased region" description="Pro residues" evidence="1">
    <location>
        <begin position="1"/>
        <end position="22"/>
    </location>
</feature>
<keyword evidence="2" id="KW-0472">Membrane</keyword>